<proteinExistence type="predicted"/>
<reference evidence="1" key="1">
    <citation type="journal article" date="2016" name="Front. Microbiol.">
        <title>Genome Sequence of the Piezophilic, Mesophilic Sulfate-Reducing Bacterium Desulfovibrio indicus J2T.</title>
        <authorList>
            <person name="Cao J."/>
            <person name="Maignien L."/>
            <person name="Shao Z."/>
            <person name="Alain K."/>
            <person name="Jebbar M."/>
        </authorList>
    </citation>
    <scope>NUCLEOTIDE SEQUENCE</scope>
    <source>
        <strain evidence="1">NBRC 103626</strain>
    </source>
</reference>
<reference evidence="1" key="2">
    <citation type="submission" date="2021-08" db="EMBL/GenBank/DDBJ databases">
        <authorList>
            <person name="Tani A."/>
            <person name="Ola A."/>
            <person name="Ogura Y."/>
            <person name="Katsura K."/>
            <person name="Hayashi T."/>
        </authorList>
    </citation>
    <scope>NUCLEOTIDE SEQUENCE</scope>
    <source>
        <strain evidence="1">NBRC 103626</strain>
    </source>
</reference>
<organism evidence="1 2">
    <name type="scientific">Methylobacterium gregans</name>
    <dbReference type="NCBI Taxonomy" id="374424"/>
    <lineage>
        <taxon>Bacteria</taxon>
        <taxon>Pseudomonadati</taxon>
        <taxon>Pseudomonadota</taxon>
        <taxon>Alphaproteobacteria</taxon>
        <taxon>Hyphomicrobiales</taxon>
        <taxon>Methylobacteriaceae</taxon>
        <taxon>Methylobacterium</taxon>
    </lineage>
</organism>
<sequence>MRTVKLRPEPVMIALRWDNPGEAPVETANDPLVPAIHPWIAFLLEPWLQAIEQAGPGTTHWLQETSAAMSACLSEWVDPTPGIERALEAARAASDLLVACISRAGWANAEAQRQVARAAMGALIEALTLAEASESKTELGLGF</sequence>
<keyword evidence="2" id="KW-1185">Reference proteome</keyword>
<dbReference type="AlphaFoldDB" id="A0AA37HPC3"/>
<evidence type="ECO:0000313" key="1">
    <source>
        <dbReference type="EMBL" id="GJD79194.1"/>
    </source>
</evidence>
<dbReference type="Proteomes" id="UP001055108">
    <property type="component" value="Unassembled WGS sequence"/>
</dbReference>
<dbReference type="RefSeq" id="WP_238303135.1">
    <property type="nucleotide sequence ID" value="NZ_BPQM01000056.1"/>
</dbReference>
<name>A0AA37HPC3_9HYPH</name>
<evidence type="ECO:0000313" key="2">
    <source>
        <dbReference type="Proteomes" id="UP001055108"/>
    </source>
</evidence>
<accession>A0AA37HPC3</accession>
<dbReference type="EMBL" id="BPQM01000056">
    <property type="protein sequence ID" value="GJD79194.1"/>
    <property type="molecule type" value="Genomic_DNA"/>
</dbReference>
<protein>
    <submittedName>
        <fullName evidence="1">Uncharacterized protein</fullName>
    </submittedName>
</protein>
<comment type="caution">
    <text evidence="1">The sequence shown here is derived from an EMBL/GenBank/DDBJ whole genome shotgun (WGS) entry which is preliminary data.</text>
</comment>
<gene>
    <name evidence="1" type="ORF">NBEOAGPD_2415</name>
</gene>